<feature type="region of interest" description="Disordered" evidence="1">
    <location>
        <begin position="1"/>
        <end position="24"/>
    </location>
</feature>
<sequence>GGAQEKQSPLPGAGEFPDRPDRRI</sequence>
<reference evidence="2" key="1">
    <citation type="submission" date="2018-05" db="EMBL/GenBank/DDBJ databases">
        <authorList>
            <person name="Lanie J.A."/>
            <person name="Ng W.-L."/>
            <person name="Kazmierczak K.M."/>
            <person name="Andrzejewski T.M."/>
            <person name="Davidsen T.M."/>
            <person name="Wayne K.J."/>
            <person name="Tettelin H."/>
            <person name="Glass J.I."/>
            <person name="Rusch D."/>
            <person name="Podicherti R."/>
            <person name="Tsui H.-C.T."/>
            <person name="Winkler M.E."/>
        </authorList>
    </citation>
    <scope>NUCLEOTIDE SEQUENCE</scope>
</reference>
<gene>
    <name evidence="2" type="ORF">METZ01_LOCUS183139</name>
</gene>
<dbReference type="EMBL" id="UINC01036392">
    <property type="protein sequence ID" value="SVB30285.1"/>
    <property type="molecule type" value="Genomic_DNA"/>
</dbReference>
<protein>
    <submittedName>
        <fullName evidence="2">Uncharacterized protein</fullName>
    </submittedName>
</protein>
<accession>A0A382CW26</accession>
<evidence type="ECO:0000256" key="1">
    <source>
        <dbReference type="SAM" id="MobiDB-lite"/>
    </source>
</evidence>
<dbReference type="AlphaFoldDB" id="A0A382CW26"/>
<feature type="non-terminal residue" evidence="2">
    <location>
        <position position="1"/>
    </location>
</feature>
<proteinExistence type="predicted"/>
<feature type="non-terminal residue" evidence="2">
    <location>
        <position position="24"/>
    </location>
</feature>
<name>A0A382CW26_9ZZZZ</name>
<organism evidence="2">
    <name type="scientific">marine metagenome</name>
    <dbReference type="NCBI Taxonomy" id="408172"/>
    <lineage>
        <taxon>unclassified sequences</taxon>
        <taxon>metagenomes</taxon>
        <taxon>ecological metagenomes</taxon>
    </lineage>
</organism>
<evidence type="ECO:0000313" key="2">
    <source>
        <dbReference type="EMBL" id="SVB30285.1"/>
    </source>
</evidence>